<dbReference type="KEGG" id="hlr:HALLA_17815"/>
<comment type="subcellular location">
    <subcellularLocation>
        <location evidence="1">Membrane</location>
        <topology evidence="1">Multi-pass membrane protein</topology>
    </subcellularLocation>
</comment>
<keyword evidence="6 9" id="KW-1133">Transmembrane helix</keyword>
<evidence type="ECO:0000256" key="8">
    <source>
        <dbReference type="SAM" id="MobiDB-lite"/>
    </source>
</evidence>
<feature type="domain" description="Peptidase M50" evidence="10">
    <location>
        <begin position="140"/>
        <end position="308"/>
    </location>
</feature>
<dbReference type="RefSeq" id="WP_049953621.1">
    <property type="nucleotide sequence ID" value="NZ_CP007055.1"/>
</dbReference>
<feature type="transmembrane region" description="Helical" evidence="9">
    <location>
        <begin position="308"/>
        <end position="326"/>
    </location>
</feature>
<keyword evidence="7 9" id="KW-0472">Membrane</keyword>
<reference evidence="11 12" key="1">
    <citation type="submission" date="2014-01" db="EMBL/GenBank/DDBJ databases">
        <authorList>
            <consortium name="DOE Joint Genome Institute"/>
            <person name="Anderson I."/>
            <person name="Huntemann M."/>
            <person name="Han J."/>
            <person name="Chen A."/>
            <person name="Kyrpides N."/>
            <person name="Mavromatis K."/>
            <person name="Markowitz V."/>
            <person name="Palaniappan K."/>
            <person name="Ivanova N."/>
            <person name="Schaumberg A."/>
            <person name="Pati A."/>
            <person name="Liolios K."/>
            <person name="Nordberg H.P."/>
            <person name="Cantor M.N."/>
            <person name="Hua S.X."/>
            <person name="Woyke T."/>
        </authorList>
    </citation>
    <scope>NUCLEOTIDE SEQUENCE [LARGE SCALE GENOMIC DNA]</scope>
    <source>
        <strain evidence="11 12">XH-48</strain>
    </source>
</reference>
<feature type="region of interest" description="Disordered" evidence="8">
    <location>
        <begin position="1"/>
        <end position="30"/>
    </location>
</feature>
<dbReference type="eggNOG" id="arCOG00609">
    <property type="taxonomic scope" value="Archaea"/>
</dbReference>
<feature type="transmembrane region" description="Helical" evidence="9">
    <location>
        <begin position="105"/>
        <end position="125"/>
    </location>
</feature>
<name>W0JSV9_9EURY</name>
<sequence length="390" mass="42498">MDGPDSSAVGRHWYSSVNNDVDPPDDGPSLERIESTFVVSETRREDETLLYVGTPLVSPESMMRELWSVFRESGYEARLTVRDGRYVIVAEPTRLGVRGIPWTNILLFVATVVSTLFAGSMWYYTDPFSNPAEIWQAWPFTAAILGVLGVHEMGHYLMSRYHRVSASLPYFIPIPTLIGTMGAVIKMKGRMPDRKALFDIGAAGPLAGLVATVGVISVGLHLPPVAVPDQLLTDPNTVELRLGYPPLLEFLASAFDQPLYRNDPARDVNPVVIGGWVGLFVTFLNLIPVGQLDGGHILRSMAGSFQRTIAAIVPGALFALAGYLYYVGDHSLNTVLIWCFWGVITIFVATAGPARPVHDEPLDPKRFALGVATFGIGLLCFTPVPVTVVG</sequence>
<evidence type="ECO:0000256" key="6">
    <source>
        <dbReference type="ARBA" id="ARBA00022989"/>
    </source>
</evidence>
<dbReference type="OrthoDB" id="19110at2157"/>
<evidence type="ECO:0000256" key="1">
    <source>
        <dbReference type="ARBA" id="ARBA00004141"/>
    </source>
</evidence>
<feature type="transmembrane region" description="Helical" evidence="9">
    <location>
        <begin position="268"/>
        <end position="287"/>
    </location>
</feature>
<keyword evidence="4" id="KW-0378">Hydrolase</keyword>
<dbReference type="Proteomes" id="UP000019024">
    <property type="component" value="Chromosome"/>
</dbReference>
<evidence type="ECO:0000256" key="4">
    <source>
        <dbReference type="ARBA" id="ARBA00022801"/>
    </source>
</evidence>
<feature type="transmembrane region" description="Helical" evidence="9">
    <location>
        <begin position="137"/>
        <end position="158"/>
    </location>
</feature>
<proteinExistence type="predicted"/>
<dbReference type="HOGENOM" id="CLU_028221_0_1_2"/>
<dbReference type="GeneID" id="25146259"/>
<evidence type="ECO:0000313" key="11">
    <source>
        <dbReference type="EMBL" id="AHG00377.1"/>
    </source>
</evidence>
<keyword evidence="2" id="KW-0645">Protease</keyword>
<dbReference type="Pfam" id="PF02163">
    <property type="entry name" value="Peptidase_M50"/>
    <property type="match status" value="1"/>
</dbReference>
<evidence type="ECO:0000256" key="7">
    <source>
        <dbReference type="ARBA" id="ARBA00023136"/>
    </source>
</evidence>
<dbReference type="EMBL" id="CP007055">
    <property type="protein sequence ID" value="AHG00377.1"/>
    <property type="molecule type" value="Genomic_DNA"/>
</dbReference>
<gene>
    <name evidence="11" type="ORF">HALLA_17815</name>
</gene>
<dbReference type="STRING" id="797299.HALLA_17815"/>
<feature type="transmembrane region" description="Helical" evidence="9">
    <location>
        <begin position="366"/>
        <end position="386"/>
    </location>
</feature>
<dbReference type="PATRIC" id="fig|797299.3.peg.2567"/>
<evidence type="ECO:0000259" key="10">
    <source>
        <dbReference type="Pfam" id="PF02163"/>
    </source>
</evidence>
<evidence type="ECO:0000313" key="12">
    <source>
        <dbReference type="Proteomes" id="UP000019024"/>
    </source>
</evidence>
<dbReference type="InterPro" id="IPR008915">
    <property type="entry name" value="Peptidase_M50"/>
</dbReference>
<dbReference type="PANTHER" id="PTHR31412:SF0">
    <property type="entry name" value="ZINC METALLOPROTEASE EGY1, CHLOROPLASTIC-RELATED"/>
    <property type="match status" value="1"/>
</dbReference>
<keyword evidence="3 9" id="KW-0812">Transmembrane</keyword>
<evidence type="ECO:0000256" key="2">
    <source>
        <dbReference type="ARBA" id="ARBA00022670"/>
    </source>
</evidence>
<evidence type="ECO:0000256" key="9">
    <source>
        <dbReference type="SAM" id="Phobius"/>
    </source>
</evidence>
<dbReference type="InterPro" id="IPR044838">
    <property type="entry name" value="EGY1-like"/>
</dbReference>
<evidence type="ECO:0000256" key="5">
    <source>
        <dbReference type="ARBA" id="ARBA00022946"/>
    </source>
</evidence>
<dbReference type="CDD" id="cd06160">
    <property type="entry name" value="S2P-M50_like_2"/>
    <property type="match status" value="1"/>
</dbReference>
<organism evidence="11 12">
    <name type="scientific">Halostagnicola larsenii XH-48</name>
    <dbReference type="NCBI Taxonomy" id="797299"/>
    <lineage>
        <taxon>Archaea</taxon>
        <taxon>Methanobacteriati</taxon>
        <taxon>Methanobacteriota</taxon>
        <taxon>Stenosarchaea group</taxon>
        <taxon>Halobacteria</taxon>
        <taxon>Halobacteriales</taxon>
        <taxon>Natrialbaceae</taxon>
        <taxon>Halostagnicola</taxon>
    </lineage>
</organism>
<dbReference type="PANTHER" id="PTHR31412">
    <property type="entry name" value="ZINC METALLOPROTEASE EGY1"/>
    <property type="match status" value="1"/>
</dbReference>
<keyword evidence="5" id="KW-0809">Transit peptide</keyword>
<accession>W0JSV9</accession>
<keyword evidence="12" id="KW-1185">Reference proteome</keyword>
<dbReference type="GO" id="GO:0008233">
    <property type="term" value="F:peptidase activity"/>
    <property type="evidence" value="ECO:0007669"/>
    <property type="project" value="UniProtKB-KW"/>
</dbReference>
<feature type="transmembrane region" description="Helical" evidence="9">
    <location>
        <begin position="164"/>
        <end position="185"/>
    </location>
</feature>
<evidence type="ECO:0000256" key="3">
    <source>
        <dbReference type="ARBA" id="ARBA00022692"/>
    </source>
</evidence>
<feature type="transmembrane region" description="Helical" evidence="9">
    <location>
        <begin position="332"/>
        <end position="354"/>
    </location>
</feature>
<feature type="transmembrane region" description="Helical" evidence="9">
    <location>
        <begin position="197"/>
        <end position="222"/>
    </location>
</feature>
<dbReference type="GO" id="GO:0006508">
    <property type="term" value="P:proteolysis"/>
    <property type="evidence" value="ECO:0007669"/>
    <property type="project" value="UniProtKB-KW"/>
</dbReference>
<dbReference type="AlphaFoldDB" id="W0JSV9"/>
<protein>
    <submittedName>
        <fullName evidence="11">Membrane protein</fullName>
    </submittedName>
</protein>
<dbReference type="GO" id="GO:0016020">
    <property type="term" value="C:membrane"/>
    <property type="evidence" value="ECO:0007669"/>
    <property type="project" value="UniProtKB-SubCell"/>
</dbReference>